<dbReference type="PANTHER" id="PTHR37392">
    <property type="entry name" value="OS09G0556800 PROTEIN"/>
    <property type="match status" value="1"/>
</dbReference>
<dbReference type="EMBL" id="JADFTS010000003">
    <property type="protein sequence ID" value="KAF9614525.1"/>
    <property type="molecule type" value="Genomic_DNA"/>
</dbReference>
<protein>
    <submittedName>
        <fullName evidence="2">Uncharacterized protein</fullName>
    </submittedName>
</protein>
<keyword evidence="3" id="KW-1185">Reference proteome</keyword>
<feature type="region of interest" description="Disordered" evidence="1">
    <location>
        <begin position="1"/>
        <end position="99"/>
    </location>
</feature>
<evidence type="ECO:0000313" key="3">
    <source>
        <dbReference type="Proteomes" id="UP000631114"/>
    </source>
</evidence>
<accession>A0A835I8U3</accession>
<dbReference type="Proteomes" id="UP000631114">
    <property type="component" value="Unassembled WGS sequence"/>
</dbReference>
<dbReference type="OrthoDB" id="1904025at2759"/>
<sequence length="293" mass="33051">MPESTPLQPIQVEKERGSTEKVKKKPFRTLFQREGNGSENNVPGPEERGAKSAKKQWGFDGLKKWKKNDSEDEAAPLPLGERSDDQVSTTTCHLVSSPIGEGPDTKLIKKKIHSDGSASDFFIDKVLGENIKKELSRIQTELCTKNPNLQFSNDQIEAISTRLPVDKADLKKFFPKSWCDRYGDVVLDVVKKEFKDHVGEMENLRQGTRDKQEDSTRWVSFDDNSENYHPNLFASQDQSSAFTTNYTTNGSSTKWFAPSSFLSGSDGDNLRSESAFSHDYNPFWSPKADLSRL</sequence>
<comment type="caution">
    <text evidence="2">The sequence shown here is derived from an EMBL/GenBank/DDBJ whole genome shotgun (WGS) entry which is preliminary data.</text>
</comment>
<evidence type="ECO:0000313" key="2">
    <source>
        <dbReference type="EMBL" id="KAF9614525.1"/>
    </source>
</evidence>
<evidence type="ECO:0000256" key="1">
    <source>
        <dbReference type="SAM" id="MobiDB-lite"/>
    </source>
</evidence>
<feature type="compositionally biased region" description="Basic and acidic residues" evidence="1">
    <location>
        <begin position="12"/>
        <end position="21"/>
    </location>
</feature>
<gene>
    <name evidence="2" type="ORF">IFM89_019188</name>
</gene>
<dbReference type="AlphaFoldDB" id="A0A835I8U3"/>
<proteinExistence type="predicted"/>
<name>A0A835I8U3_9MAGN</name>
<dbReference type="PANTHER" id="PTHR37392:SF1">
    <property type="entry name" value="OS09G0556800 PROTEIN"/>
    <property type="match status" value="1"/>
</dbReference>
<organism evidence="2 3">
    <name type="scientific">Coptis chinensis</name>
    <dbReference type="NCBI Taxonomy" id="261450"/>
    <lineage>
        <taxon>Eukaryota</taxon>
        <taxon>Viridiplantae</taxon>
        <taxon>Streptophyta</taxon>
        <taxon>Embryophyta</taxon>
        <taxon>Tracheophyta</taxon>
        <taxon>Spermatophyta</taxon>
        <taxon>Magnoliopsida</taxon>
        <taxon>Ranunculales</taxon>
        <taxon>Ranunculaceae</taxon>
        <taxon>Coptidoideae</taxon>
        <taxon>Coptis</taxon>
    </lineage>
</organism>
<reference evidence="2 3" key="1">
    <citation type="submission" date="2020-10" db="EMBL/GenBank/DDBJ databases">
        <title>The Coptis chinensis genome and diversification of protoberbering-type alkaloids.</title>
        <authorList>
            <person name="Wang B."/>
            <person name="Shu S."/>
            <person name="Song C."/>
            <person name="Liu Y."/>
        </authorList>
    </citation>
    <scope>NUCLEOTIDE SEQUENCE [LARGE SCALE GENOMIC DNA]</scope>
    <source>
        <strain evidence="2">HL-2020</strain>
        <tissue evidence="2">Leaf</tissue>
    </source>
</reference>